<evidence type="ECO:0000256" key="8">
    <source>
        <dbReference type="SAM" id="MobiDB-lite"/>
    </source>
</evidence>
<proteinExistence type="inferred from homology"/>
<evidence type="ECO:0000256" key="3">
    <source>
        <dbReference type="ARBA" id="ARBA00022448"/>
    </source>
</evidence>
<keyword evidence="4 7" id="KW-0963">Cytoplasm</keyword>
<dbReference type="GO" id="GO:0043023">
    <property type="term" value="F:ribosomal large subunit binding"/>
    <property type="evidence" value="ECO:0007669"/>
    <property type="project" value="InterPro"/>
</dbReference>
<dbReference type="OrthoDB" id="203821at2759"/>
<dbReference type="GO" id="GO:0015031">
    <property type="term" value="P:protein transport"/>
    <property type="evidence" value="ECO:0007669"/>
    <property type="project" value="UniProtKB-KW"/>
</dbReference>
<name>W7TLL9_9STRA</name>
<feature type="domain" description="Nmd3 N-terminal" evidence="9">
    <location>
        <begin position="17"/>
        <end position="256"/>
    </location>
</feature>
<evidence type="ECO:0000256" key="1">
    <source>
        <dbReference type="ARBA" id="ARBA00009794"/>
    </source>
</evidence>
<comment type="function">
    <text evidence="7">Acts as an adapter for the XPO1/CRM1-mediated export of the 60S ribosomal subunit.</text>
</comment>
<keyword evidence="3 7" id="KW-0813">Transport</keyword>
<evidence type="ECO:0000256" key="2">
    <source>
        <dbReference type="ARBA" id="ARBA00017035"/>
    </source>
</evidence>
<comment type="similarity">
    <text evidence="1 7">Belongs to the NMD3 family.</text>
</comment>
<evidence type="ECO:0000259" key="10">
    <source>
        <dbReference type="Pfam" id="PF21192"/>
    </source>
</evidence>
<dbReference type="EMBL" id="AZIL01000356">
    <property type="protein sequence ID" value="EWM27960.1"/>
    <property type="molecule type" value="Genomic_DNA"/>
</dbReference>
<feature type="region of interest" description="Disordered" evidence="8">
    <location>
        <begin position="451"/>
        <end position="482"/>
    </location>
</feature>
<dbReference type="InterPro" id="IPR048899">
    <property type="entry name" value="NMD_SH3"/>
</dbReference>
<comment type="subcellular location">
    <subcellularLocation>
        <location evidence="7">Cytoplasm</location>
    </subcellularLocation>
    <subcellularLocation>
        <location evidence="7">Nucleus</location>
    </subcellularLocation>
</comment>
<dbReference type="Pfam" id="PF04981">
    <property type="entry name" value="NMD3"/>
    <property type="match status" value="1"/>
</dbReference>
<dbReference type="Proteomes" id="UP000019335">
    <property type="component" value="Chromosome 5"/>
</dbReference>
<evidence type="ECO:0000256" key="6">
    <source>
        <dbReference type="ARBA" id="ARBA00023242"/>
    </source>
</evidence>
<organism evidence="12 13">
    <name type="scientific">Nannochloropsis gaditana</name>
    <dbReference type="NCBI Taxonomy" id="72520"/>
    <lineage>
        <taxon>Eukaryota</taxon>
        <taxon>Sar</taxon>
        <taxon>Stramenopiles</taxon>
        <taxon>Ochrophyta</taxon>
        <taxon>Eustigmatophyceae</taxon>
        <taxon>Eustigmatales</taxon>
        <taxon>Monodopsidaceae</taxon>
        <taxon>Nannochloropsis</taxon>
    </lineage>
</organism>
<evidence type="ECO:0000313" key="13">
    <source>
        <dbReference type="Proteomes" id="UP000019335"/>
    </source>
</evidence>
<dbReference type="InterPro" id="IPR048898">
    <property type="entry name" value="OB_NMD3"/>
</dbReference>
<accession>W7TLL9</accession>
<dbReference type="GO" id="GO:0005634">
    <property type="term" value="C:nucleus"/>
    <property type="evidence" value="ECO:0007669"/>
    <property type="project" value="UniProtKB-SubCell"/>
</dbReference>
<sequence>METTAIPLTRTAARVLCPLCGLSMESNAANRCGNCVRNEIDLQGEIKPSRPLIQCKQCFHWQAKSKHWVAAELESRELLALVLKFVPGLHKGGSGPRGGDGPMEVVEAGWIWTEPHSKRLKLKLTVRKEVLNGVMVQQRVQAEFVVRTIQCDACALSYTEQAWKAVCQLRQRVTHKRTFFFLEQLLLARKMESKILDMELTRHGMDLYFGDKNTALQFLAFLQTAVPMRSKTTRKLIAEDRQNNVHRSQWSMSVDIVPLCKDDLCFLPPGGGGVQGLVLVSRVTAVVQFLDPLTLKTGEMTAAKYWKAPVECLMQSGDLIPYEVLDVELIRPRRGEGKGGRDKGQRKAGYPEGGNGPSRKWQLAEVEIIKSSDFGVRDVTHRVVSHLGHLLAVGDTVLGYDLGTATALGEREGGWRGMKHEPPDVVLVRRVDVEKKGAKRERRRLRRLQARRARRAAEREGNGEGAGARGRDRKEEVEGEEKAEADFLAFAEELEEDLEMQALIAREESAARQRMAMEEEGEGWEEEERGWEELGEEGWNDGTVGGREDGQ</sequence>
<protein>
    <recommendedName>
        <fullName evidence="2 7">60S ribosomal export protein NMD3</fullName>
    </recommendedName>
</protein>
<feature type="compositionally biased region" description="Basic and acidic residues" evidence="8">
    <location>
        <begin position="469"/>
        <end position="482"/>
    </location>
</feature>
<evidence type="ECO:0000256" key="4">
    <source>
        <dbReference type="ARBA" id="ARBA00022490"/>
    </source>
</evidence>
<gene>
    <name evidence="12" type="ORF">Naga_100008g135</name>
</gene>
<evidence type="ECO:0000313" key="12">
    <source>
        <dbReference type="EMBL" id="EWM27960.1"/>
    </source>
</evidence>
<dbReference type="Pfam" id="PF21192">
    <property type="entry name" value="OB_NMD3"/>
    <property type="match status" value="1"/>
</dbReference>
<feature type="domain" description="60S ribosomal export protein NMD3 SH3" evidence="11">
    <location>
        <begin position="259"/>
        <end position="302"/>
    </location>
</feature>
<keyword evidence="13" id="KW-1185">Reference proteome</keyword>
<feature type="region of interest" description="Disordered" evidence="8">
    <location>
        <begin position="510"/>
        <end position="551"/>
    </location>
</feature>
<feature type="compositionally biased region" description="Basic and acidic residues" evidence="8">
    <location>
        <begin position="334"/>
        <end position="345"/>
    </location>
</feature>
<evidence type="ECO:0000259" key="9">
    <source>
        <dbReference type="Pfam" id="PF04981"/>
    </source>
</evidence>
<dbReference type="PANTHER" id="PTHR12746:SF2">
    <property type="entry name" value="60S RIBOSOMAL EXPORT PROTEIN NMD3"/>
    <property type="match status" value="1"/>
</dbReference>
<evidence type="ECO:0000256" key="5">
    <source>
        <dbReference type="ARBA" id="ARBA00022927"/>
    </source>
</evidence>
<evidence type="ECO:0000256" key="7">
    <source>
        <dbReference type="RuleBase" id="RU364108"/>
    </source>
</evidence>
<dbReference type="AlphaFoldDB" id="W7TLL9"/>
<dbReference type="PANTHER" id="PTHR12746">
    <property type="entry name" value="NONSENSE-MEDIATED MRNA DECAY PROTEIN 3"/>
    <property type="match status" value="1"/>
</dbReference>
<dbReference type="Pfam" id="PF21193">
    <property type="entry name" value="NMD_SH3"/>
    <property type="match status" value="1"/>
</dbReference>
<comment type="caution">
    <text evidence="12">The sequence shown here is derived from an EMBL/GenBank/DDBJ whole genome shotgun (WGS) entry which is preliminary data.</text>
</comment>
<dbReference type="GO" id="GO:0005737">
    <property type="term" value="C:cytoplasm"/>
    <property type="evidence" value="ECO:0007669"/>
    <property type="project" value="UniProtKB-SubCell"/>
</dbReference>
<feature type="region of interest" description="Disordered" evidence="8">
    <location>
        <begin position="334"/>
        <end position="358"/>
    </location>
</feature>
<dbReference type="InterPro" id="IPR007064">
    <property type="entry name" value="Nmd3_N"/>
</dbReference>
<dbReference type="InterPro" id="IPR039768">
    <property type="entry name" value="Nmd3"/>
</dbReference>
<reference evidence="12 13" key="1">
    <citation type="journal article" date="2014" name="Mol. Plant">
        <title>Chromosome Scale Genome Assembly and Transcriptome Profiling of Nannochloropsis gaditana in Nitrogen Depletion.</title>
        <authorList>
            <person name="Corteggiani Carpinelli E."/>
            <person name="Telatin A."/>
            <person name="Vitulo N."/>
            <person name="Forcato C."/>
            <person name="D'Angelo M."/>
            <person name="Schiavon R."/>
            <person name="Vezzi A."/>
            <person name="Giacometti G.M."/>
            <person name="Morosinotto T."/>
            <person name="Valle G."/>
        </authorList>
    </citation>
    <scope>NUCLEOTIDE SEQUENCE [LARGE SCALE GENOMIC DNA]</scope>
    <source>
        <strain evidence="12 13">B-31</strain>
    </source>
</reference>
<feature type="compositionally biased region" description="Acidic residues" evidence="8">
    <location>
        <begin position="518"/>
        <end position="539"/>
    </location>
</feature>
<keyword evidence="5 7" id="KW-0653">Protein transport</keyword>
<keyword evidence="6 7" id="KW-0539">Nucleus</keyword>
<dbReference type="GO" id="GO:0000055">
    <property type="term" value="P:ribosomal large subunit export from nucleus"/>
    <property type="evidence" value="ECO:0007669"/>
    <property type="project" value="TreeGrafter"/>
</dbReference>
<evidence type="ECO:0000259" key="11">
    <source>
        <dbReference type="Pfam" id="PF21193"/>
    </source>
</evidence>
<feature type="domain" description="60S ribosomal export protein NMD3 OB-fold" evidence="10">
    <location>
        <begin position="349"/>
        <end position="430"/>
    </location>
</feature>